<dbReference type="AlphaFoldDB" id="A0A0G4KTG0"/>
<dbReference type="PROSITE" id="PS50048">
    <property type="entry name" value="ZN2_CY6_FUNGAL_2"/>
    <property type="match status" value="1"/>
</dbReference>
<dbReference type="PANTHER" id="PTHR38111:SF9">
    <property type="entry name" value="ZN(2)-C6 FUNGAL-TYPE DOMAIN-CONTAINING PROTEIN"/>
    <property type="match status" value="1"/>
</dbReference>
<dbReference type="PANTHER" id="PTHR38111">
    <property type="entry name" value="ZN(2)-C6 FUNGAL-TYPE DOMAIN-CONTAINING PROTEIN-RELATED"/>
    <property type="match status" value="1"/>
</dbReference>
<feature type="domain" description="Zn(2)-C6 fungal-type" evidence="3">
    <location>
        <begin position="8"/>
        <end position="36"/>
    </location>
</feature>
<organism evidence="4 5">
    <name type="scientific">Verticillium longisporum</name>
    <name type="common">Verticillium dahliae var. longisporum</name>
    <dbReference type="NCBI Taxonomy" id="100787"/>
    <lineage>
        <taxon>Eukaryota</taxon>
        <taxon>Fungi</taxon>
        <taxon>Dikarya</taxon>
        <taxon>Ascomycota</taxon>
        <taxon>Pezizomycotina</taxon>
        <taxon>Sordariomycetes</taxon>
        <taxon>Hypocreomycetidae</taxon>
        <taxon>Glomerellales</taxon>
        <taxon>Plectosphaerellaceae</taxon>
        <taxon>Verticillium</taxon>
    </lineage>
</organism>
<dbReference type="GO" id="GO:0008270">
    <property type="term" value="F:zinc ion binding"/>
    <property type="evidence" value="ECO:0007669"/>
    <property type="project" value="InterPro"/>
</dbReference>
<dbReference type="SMART" id="SM00066">
    <property type="entry name" value="GAL4"/>
    <property type="match status" value="1"/>
</dbReference>
<feature type="region of interest" description="Disordered" evidence="2">
    <location>
        <begin position="47"/>
        <end position="106"/>
    </location>
</feature>
<dbReference type="Proteomes" id="UP000044602">
    <property type="component" value="Unassembled WGS sequence"/>
</dbReference>
<evidence type="ECO:0000259" key="3">
    <source>
        <dbReference type="PROSITE" id="PS50048"/>
    </source>
</evidence>
<evidence type="ECO:0000256" key="1">
    <source>
        <dbReference type="ARBA" id="ARBA00023242"/>
    </source>
</evidence>
<dbReference type="CDD" id="cd00067">
    <property type="entry name" value="GAL4"/>
    <property type="match status" value="1"/>
</dbReference>
<keyword evidence="5" id="KW-1185">Reference proteome</keyword>
<dbReference type="PROSITE" id="PS00463">
    <property type="entry name" value="ZN2_CY6_FUNGAL_1"/>
    <property type="match status" value="1"/>
</dbReference>
<dbReference type="InterPro" id="IPR001138">
    <property type="entry name" value="Zn2Cys6_DnaBD"/>
</dbReference>
<dbReference type="EMBL" id="CVQH01004446">
    <property type="protein sequence ID" value="CRK13079.1"/>
    <property type="molecule type" value="Genomic_DNA"/>
</dbReference>
<evidence type="ECO:0000313" key="5">
    <source>
        <dbReference type="Proteomes" id="UP000044602"/>
    </source>
</evidence>
<evidence type="ECO:0000256" key="2">
    <source>
        <dbReference type="SAM" id="MobiDB-lite"/>
    </source>
</evidence>
<dbReference type="InterPro" id="IPR036864">
    <property type="entry name" value="Zn2-C6_fun-type_DNA-bd_sf"/>
</dbReference>
<feature type="compositionally biased region" description="Basic and acidic residues" evidence="2">
    <location>
        <begin position="83"/>
        <end position="106"/>
    </location>
</feature>
<dbReference type="InterPro" id="IPR053178">
    <property type="entry name" value="Osmoadaptation_assoc"/>
</dbReference>
<sequence>MKIRQITTCHTCRARKLACDGKTPACTQCTKSGRECAGYQHDLIFRPPTVSTHHQTPIISVKRRRRNPPAGDPKNKRQPSRPLKAEPGAKEKAEGSRAAELIPRQRPETIHPPLTWPLLDIISLVIQNFSPIEHLSKTGCASYTSKSSSHRVCGAWVEALPELARDGQAELYLSPAIKTLAVSIVSRGKNGRAPVSDALEAQTIALSSIQSGLGQMMASNSNLLAAATMCLFLSEFIHVFMSRQKSFLAEAQWLHAPFSKSGIAPLQNLFSEMINMPVSVGVVEGLDSMPLEQAQFAAENALHNFETWVRQLVSLREAQGDGGQYQYFPTEPPYDNRTALQFSSITAANYFTHIWAFHIVCAQNIRQIRHIFPCLEVDVDPDLEALISKEAVIELAFLILRSIQFLARAEFKLFGAASAVLPLNQAGEVLKREGANNADWWYWYHEMVQLVKATGYNIMARDMPEYQHRL</sequence>
<dbReference type="Pfam" id="PF00172">
    <property type="entry name" value="Zn_clus"/>
    <property type="match status" value="1"/>
</dbReference>
<reference evidence="4 5" key="1">
    <citation type="submission" date="2015-05" db="EMBL/GenBank/DDBJ databases">
        <authorList>
            <person name="Wang D.B."/>
            <person name="Wang M."/>
        </authorList>
    </citation>
    <scope>NUCLEOTIDE SEQUENCE [LARGE SCALE GENOMIC DNA]</scope>
    <source>
        <strain evidence="4">VL1</strain>
    </source>
</reference>
<name>A0A0G4KTG0_VERLO</name>
<keyword evidence="1" id="KW-0539">Nucleus</keyword>
<dbReference type="SUPFAM" id="SSF57701">
    <property type="entry name" value="Zn2/Cys6 DNA-binding domain"/>
    <property type="match status" value="1"/>
</dbReference>
<proteinExistence type="predicted"/>
<protein>
    <recommendedName>
        <fullName evidence="3">Zn(2)-C6 fungal-type domain-containing protein</fullName>
    </recommendedName>
</protein>
<dbReference type="GO" id="GO:0000981">
    <property type="term" value="F:DNA-binding transcription factor activity, RNA polymerase II-specific"/>
    <property type="evidence" value="ECO:0007669"/>
    <property type="project" value="InterPro"/>
</dbReference>
<accession>A0A0G4KTG0</accession>
<dbReference type="Gene3D" id="4.10.240.10">
    <property type="entry name" value="Zn(2)-C6 fungal-type DNA-binding domain"/>
    <property type="match status" value="1"/>
</dbReference>
<gene>
    <name evidence="4" type="ORF">BN1708_002443</name>
</gene>
<feature type="compositionally biased region" description="Polar residues" evidence="2">
    <location>
        <begin position="49"/>
        <end position="58"/>
    </location>
</feature>
<dbReference type="STRING" id="100787.A0A0G4KTG0"/>
<evidence type="ECO:0000313" key="4">
    <source>
        <dbReference type="EMBL" id="CRK13079.1"/>
    </source>
</evidence>